<protein>
    <submittedName>
        <fullName evidence="4">Aminopeptidase</fullName>
    </submittedName>
</protein>
<keyword evidence="4" id="KW-0645">Protease</keyword>
<keyword evidence="4" id="KW-0378">Hydrolase</keyword>
<evidence type="ECO:0000259" key="1">
    <source>
        <dbReference type="Pfam" id="PF09940"/>
    </source>
</evidence>
<dbReference type="Gene3D" id="1.10.10.10">
    <property type="entry name" value="Winged helix-like DNA-binding domain superfamily/Winged helix DNA-binding domain"/>
    <property type="match status" value="1"/>
</dbReference>
<dbReference type="SUPFAM" id="SSF53187">
    <property type="entry name" value="Zn-dependent exopeptidases"/>
    <property type="match status" value="1"/>
</dbReference>
<dbReference type="InterPro" id="IPR032589">
    <property type="entry name" value="DUF4910"/>
</dbReference>
<dbReference type="Pfam" id="PF16254">
    <property type="entry name" value="DUF4910"/>
    <property type="match status" value="1"/>
</dbReference>
<dbReference type="Gene3D" id="3.40.630.10">
    <property type="entry name" value="Zn peptidases"/>
    <property type="match status" value="1"/>
</dbReference>
<dbReference type="InterPro" id="IPR032610">
    <property type="entry name" value="DUF2172"/>
</dbReference>
<gene>
    <name evidence="4" type="ORF">A3A39_02975</name>
</gene>
<dbReference type="STRING" id="1798512.A3A39_02975"/>
<comment type="caution">
    <text evidence="4">The sequence shown here is derived from an EMBL/GenBank/DDBJ whole genome shotgun (WGS) entry which is preliminary data.</text>
</comment>
<organism evidence="4 5">
    <name type="scientific">Candidatus Kaiserbacteria bacterium RIFCSPLOWO2_01_FULL_54_13</name>
    <dbReference type="NCBI Taxonomy" id="1798512"/>
    <lineage>
        <taxon>Bacteria</taxon>
        <taxon>Candidatus Kaiseribacteriota</taxon>
    </lineage>
</organism>
<dbReference type="CDD" id="cd05644">
    <property type="entry name" value="M28_like"/>
    <property type="match status" value="1"/>
</dbReference>
<dbReference type="InterPro" id="IPR036388">
    <property type="entry name" value="WH-like_DNA-bd_sf"/>
</dbReference>
<dbReference type="Pfam" id="PF09940">
    <property type="entry name" value="DUF2172"/>
    <property type="match status" value="1"/>
</dbReference>
<feature type="domain" description="DUF2172" evidence="1">
    <location>
        <begin position="52"/>
        <end position="143"/>
    </location>
</feature>
<dbReference type="InterPro" id="IPR032622">
    <property type="entry name" value="UCP01524_HTH"/>
</dbReference>
<evidence type="ECO:0000259" key="2">
    <source>
        <dbReference type="Pfam" id="PF16221"/>
    </source>
</evidence>
<dbReference type="Gene3D" id="3.50.30.90">
    <property type="match status" value="1"/>
</dbReference>
<feature type="domain" description="DUF4910" evidence="3">
    <location>
        <begin position="2"/>
        <end position="339"/>
    </location>
</feature>
<evidence type="ECO:0000313" key="4">
    <source>
        <dbReference type="EMBL" id="OGG80056.1"/>
    </source>
</evidence>
<dbReference type="InterPro" id="IPR012353">
    <property type="entry name" value="UCP015244"/>
</dbReference>
<evidence type="ECO:0000313" key="5">
    <source>
        <dbReference type="Proteomes" id="UP000177372"/>
    </source>
</evidence>
<dbReference type="PIRSF" id="PIRSF015244">
    <property type="entry name" value="UCP015244"/>
    <property type="match status" value="1"/>
</dbReference>
<dbReference type="Pfam" id="PF16221">
    <property type="entry name" value="HTH_47"/>
    <property type="match status" value="1"/>
</dbReference>
<keyword evidence="4" id="KW-0031">Aminopeptidase</keyword>
<reference evidence="4 5" key="1">
    <citation type="journal article" date="2016" name="Nat. Commun.">
        <title>Thousands of microbial genomes shed light on interconnected biogeochemical processes in an aquifer system.</title>
        <authorList>
            <person name="Anantharaman K."/>
            <person name="Brown C.T."/>
            <person name="Hug L.A."/>
            <person name="Sharon I."/>
            <person name="Castelle C.J."/>
            <person name="Probst A.J."/>
            <person name="Thomas B.C."/>
            <person name="Singh A."/>
            <person name="Wilkins M.J."/>
            <person name="Karaoz U."/>
            <person name="Brodie E.L."/>
            <person name="Williams K.H."/>
            <person name="Hubbard S.S."/>
            <person name="Banfield J.F."/>
        </authorList>
    </citation>
    <scope>NUCLEOTIDE SEQUENCE [LARGE SCALE GENOMIC DNA]</scope>
</reference>
<dbReference type="Proteomes" id="UP000177372">
    <property type="component" value="Unassembled WGS sequence"/>
</dbReference>
<name>A0A1F6F2F4_9BACT</name>
<feature type="domain" description="UCP01524 winged helix-turn-helix" evidence="2">
    <location>
        <begin position="342"/>
        <end position="414"/>
    </location>
</feature>
<proteinExistence type="predicted"/>
<sequence length="416" mass="48111">MHALARRLFPICRSLTGNGVRETLAILRKHIPLKIREIPSGTRVFDWTIPLEWNIRDAYVADERGSRVIDFKKHNLHVVGYSTPIDRKMPLEELQKHLYSLPAQPSAIPYVTSYYKRRWGFCLAHGDRLRLKKGIYRVVVDSTLKKGSLTYGELIIPGKRKEEVFFSTYVCHPSMANNELSGPVVLTELAKFIMRNPRRYTYRIIFIPETIGALAYLSRHAREMQKNTIAGFTITCVGDNRMYSYIPSRHGNTLADKVARRVLRRLHPKFKEWSFLDRGSDERQYCSMPFDLPVVSIMRTKYGTYPEYHTSLDDFRVVTPTGLEGAYRVYKACIEHLEQTRRYRAIIPGEPQLGKRHLYSTKGKSIDRRTKTYFDILAYADGTNDVEDLSKLIKVRAAEVYGAIKVLLNAKLLKEV</sequence>
<accession>A0A1F6F2F4</accession>
<dbReference type="EMBL" id="MFLZ01000014">
    <property type="protein sequence ID" value="OGG80056.1"/>
    <property type="molecule type" value="Genomic_DNA"/>
</dbReference>
<dbReference type="GO" id="GO:0004177">
    <property type="term" value="F:aminopeptidase activity"/>
    <property type="evidence" value="ECO:0007669"/>
    <property type="project" value="UniProtKB-KW"/>
</dbReference>
<dbReference type="AlphaFoldDB" id="A0A1F6F2F4"/>
<evidence type="ECO:0000259" key="3">
    <source>
        <dbReference type="Pfam" id="PF16254"/>
    </source>
</evidence>